<dbReference type="HOGENOM" id="CLU_110808_0_0_1"/>
<name>K5W2J3_PHACS</name>
<reference evidence="2 3" key="1">
    <citation type="journal article" date="2012" name="BMC Genomics">
        <title>Comparative genomics of the white-rot fungi, Phanerochaete carnosa and P. chrysosporium, to elucidate the genetic basis of the distinct wood types they colonize.</title>
        <authorList>
            <person name="Suzuki H."/>
            <person name="MacDonald J."/>
            <person name="Syed K."/>
            <person name="Salamov A."/>
            <person name="Hori C."/>
            <person name="Aerts A."/>
            <person name="Henrissat B."/>
            <person name="Wiebenga A."/>
            <person name="vanKuyk P.A."/>
            <person name="Barry K."/>
            <person name="Lindquist E."/>
            <person name="LaButti K."/>
            <person name="Lapidus A."/>
            <person name="Lucas S."/>
            <person name="Coutinho P."/>
            <person name="Gong Y."/>
            <person name="Samejima M."/>
            <person name="Mahadevan R."/>
            <person name="Abou-Zaid M."/>
            <person name="de Vries R.P."/>
            <person name="Igarashi K."/>
            <person name="Yadav J.S."/>
            <person name="Grigoriev I.V."/>
            <person name="Master E.R."/>
        </authorList>
    </citation>
    <scope>NUCLEOTIDE SEQUENCE [LARGE SCALE GENOMIC DNA]</scope>
    <source>
        <strain evidence="2 3">HHB-10118-sp</strain>
    </source>
</reference>
<keyword evidence="3" id="KW-1185">Reference proteome</keyword>
<evidence type="ECO:0000256" key="1">
    <source>
        <dbReference type="SAM" id="MobiDB-lite"/>
    </source>
</evidence>
<protein>
    <submittedName>
        <fullName evidence="2">Uncharacterized protein</fullName>
    </submittedName>
</protein>
<feature type="compositionally biased region" description="Basic and acidic residues" evidence="1">
    <location>
        <begin position="9"/>
        <end position="18"/>
    </location>
</feature>
<evidence type="ECO:0000313" key="3">
    <source>
        <dbReference type="Proteomes" id="UP000008370"/>
    </source>
</evidence>
<dbReference type="EMBL" id="JH930474">
    <property type="protein sequence ID" value="EKM53139.1"/>
    <property type="molecule type" value="Genomic_DNA"/>
</dbReference>
<feature type="region of interest" description="Disordered" evidence="1">
    <location>
        <begin position="1"/>
        <end position="63"/>
    </location>
</feature>
<feature type="compositionally biased region" description="Basic residues" evidence="1">
    <location>
        <begin position="38"/>
        <end position="53"/>
    </location>
</feature>
<accession>K5W2J3</accession>
<dbReference type="RefSeq" id="XP_007397841.1">
    <property type="nucleotide sequence ID" value="XM_007397779.1"/>
</dbReference>
<organism evidence="2 3">
    <name type="scientific">Phanerochaete carnosa (strain HHB-10118-sp)</name>
    <name type="common">White-rot fungus</name>
    <name type="synonym">Peniophora carnosa</name>
    <dbReference type="NCBI Taxonomy" id="650164"/>
    <lineage>
        <taxon>Eukaryota</taxon>
        <taxon>Fungi</taxon>
        <taxon>Dikarya</taxon>
        <taxon>Basidiomycota</taxon>
        <taxon>Agaricomycotina</taxon>
        <taxon>Agaricomycetes</taxon>
        <taxon>Polyporales</taxon>
        <taxon>Phanerochaetaceae</taxon>
        <taxon>Phanerochaete</taxon>
    </lineage>
</organism>
<dbReference type="Proteomes" id="UP000008370">
    <property type="component" value="Unassembled WGS sequence"/>
</dbReference>
<dbReference type="KEGG" id="pco:PHACADRAFT_259324"/>
<dbReference type="GeneID" id="18917388"/>
<dbReference type="InParanoid" id="K5W2J3"/>
<sequence>MSSLTEPPPTKKEQRKVTFDLPLASSAEGQGKPDKASKPNKSKKPRSKGKSKSLIKPGSPKAKLGASTYLANLLNEEAEREQERRQKAGLEPLVAIVIPNDWVYTPRIYAIEVDEEVEEALIQWTRKVCRIPDKDNLQNSTIFGYALKALRRATGIRRLEVEFAVRESRDVFPVFAVFYAYQYSTMHERATQKQVDKLSEILLGRQPRWFVDFQIDGP</sequence>
<dbReference type="OrthoDB" id="2878435at2759"/>
<proteinExistence type="predicted"/>
<dbReference type="AlphaFoldDB" id="K5W2J3"/>
<evidence type="ECO:0000313" key="2">
    <source>
        <dbReference type="EMBL" id="EKM53139.1"/>
    </source>
</evidence>
<gene>
    <name evidence="2" type="ORF">PHACADRAFT_259324</name>
</gene>